<feature type="signal peptide" evidence="1">
    <location>
        <begin position="1"/>
        <end position="27"/>
    </location>
</feature>
<evidence type="ECO:0000256" key="1">
    <source>
        <dbReference type="SAM" id="SignalP"/>
    </source>
</evidence>
<keyword evidence="1" id="KW-0732">Signal</keyword>
<feature type="non-terminal residue" evidence="2">
    <location>
        <position position="1"/>
    </location>
</feature>
<reference evidence="2" key="1">
    <citation type="submission" date="2023-10" db="EMBL/GenBank/DDBJ databases">
        <title>Genome assembly of Pristionchus species.</title>
        <authorList>
            <person name="Yoshida K."/>
            <person name="Sommer R.J."/>
        </authorList>
    </citation>
    <scope>NUCLEOTIDE SEQUENCE</scope>
    <source>
        <strain evidence="2">RS0144</strain>
    </source>
</reference>
<accession>A0AAV5S7K7</accession>
<dbReference type="EMBL" id="BTSX01000001">
    <property type="protein sequence ID" value="GMS78455.1"/>
    <property type="molecule type" value="Genomic_DNA"/>
</dbReference>
<sequence length="98" mass="11095">SRMLSSFQRKCLLSVIRFCLRLIGIHAETPTTSPPAELDGLLCPSGMDVVRHGECRGYIIRQLIRRLSYAAQSKHFPFQSMTKRTSNIGISSLRIKFV</sequence>
<organism evidence="2 3">
    <name type="scientific">Pristionchus entomophagus</name>
    <dbReference type="NCBI Taxonomy" id="358040"/>
    <lineage>
        <taxon>Eukaryota</taxon>
        <taxon>Metazoa</taxon>
        <taxon>Ecdysozoa</taxon>
        <taxon>Nematoda</taxon>
        <taxon>Chromadorea</taxon>
        <taxon>Rhabditida</taxon>
        <taxon>Rhabditina</taxon>
        <taxon>Diplogasteromorpha</taxon>
        <taxon>Diplogasteroidea</taxon>
        <taxon>Neodiplogasteridae</taxon>
        <taxon>Pristionchus</taxon>
    </lineage>
</organism>
<name>A0AAV5S7K7_9BILA</name>
<evidence type="ECO:0000313" key="3">
    <source>
        <dbReference type="Proteomes" id="UP001432027"/>
    </source>
</evidence>
<comment type="caution">
    <text evidence="2">The sequence shown here is derived from an EMBL/GenBank/DDBJ whole genome shotgun (WGS) entry which is preliminary data.</text>
</comment>
<keyword evidence="3" id="KW-1185">Reference proteome</keyword>
<evidence type="ECO:0000313" key="2">
    <source>
        <dbReference type="EMBL" id="GMS78455.1"/>
    </source>
</evidence>
<gene>
    <name evidence="2" type="ORF">PENTCL1PPCAC_630</name>
</gene>
<protein>
    <recommendedName>
        <fullName evidence="4">Secreted protein</fullName>
    </recommendedName>
</protein>
<dbReference type="Proteomes" id="UP001432027">
    <property type="component" value="Unassembled WGS sequence"/>
</dbReference>
<proteinExistence type="predicted"/>
<dbReference type="AlphaFoldDB" id="A0AAV5S7K7"/>
<evidence type="ECO:0008006" key="4">
    <source>
        <dbReference type="Google" id="ProtNLM"/>
    </source>
</evidence>
<feature type="chain" id="PRO_5043562890" description="Secreted protein" evidence="1">
    <location>
        <begin position="28"/>
        <end position="98"/>
    </location>
</feature>